<keyword evidence="4" id="KW-1185">Reference proteome</keyword>
<dbReference type="InterPro" id="IPR036869">
    <property type="entry name" value="J_dom_sf"/>
</dbReference>
<dbReference type="PROSITE" id="PS50076">
    <property type="entry name" value="DNAJ_2"/>
    <property type="match status" value="1"/>
</dbReference>
<keyword evidence="1" id="KW-0472">Membrane</keyword>
<gene>
    <name evidence="3" type="ORF">SCHIN_v1c01190</name>
</gene>
<protein>
    <recommendedName>
        <fullName evidence="2">J domain-containing protein</fullName>
    </recommendedName>
</protein>
<dbReference type="InterPro" id="IPR001623">
    <property type="entry name" value="DnaJ_domain"/>
</dbReference>
<accession>A0A5B9Y4Y7</accession>
<feature type="transmembrane region" description="Helical" evidence="1">
    <location>
        <begin position="53"/>
        <end position="73"/>
    </location>
</feature>
<feature type="transmembrane region" description="Helical" evidence="1">
    <location>
        <begin position="148"/>
        <end position="174"/>
    </location>
</feature>
<evidence type="ECO:0000313" key="4">
    <source>
        <dbReference type="Proteomes" id="UP000323144"/>
    </source>
</evidence>
<organism evidence="3 4">
    <name type="scientific">Spiroplasma chinense</name>
    <dbReference type="NCBI Taxonomy" id="216932"/>
    <lineage>
        <taxon>Bacteria</taxon>
        <taxon>Bacillati</taxon>
        <taxon>Mycoplasmatota</taxon>
        <taxon>Mollicutes</taxon>
        <taxon>Entomoplasmatales</taxon>
        <taxon>Spiroplasmataceae</taxon>
        <taxon>Spiroplasma</taxon>
    </lineage>
</organism>
<dbReference type="EMBL" id="CP043026">
    <property type="protein sequence ID" value="QEH61317.1"/>
    <property type="molecule type" value="Genomic_DNA"/>
</dbReference>
<dbReference type="Proteomes" id="UP000323144">
    <property type="component" value="Chromosome"/>
</dbReference>
<keyword evidence="1" id="KW-0812">Transmembrane</keyword>
<feature type="domain" description="J" evidence="2">
    <location>
        <begin position="435"/>
        <end position="496"/>
    </location>
</feature>
<evidence type="ECO:0000256" key="1">
    <source>
        <dbReference type="SAM" id="Phobius"/>
    </source>
</evidence>
<dbReference type="Pfam" id="PF00226">
    <property type="entry name" value="DnaJ"/>
    <property type="match status" value="1"/>
</dbReference>
<dbReference type="CDD" id="cd06257">
    <property type="entry name" value="DnaJ"/>
    <property type="match status" value="1"/>
</dbReference>
<sequence>MSKKIFITQIVTLVVWVAFAFVPIGYLRFIISDDSLDDAIYDTFNDDGEYRKIYMLVILLVYFFWGFRFFLWLPELKRLKYFVAGDSKDDLVQLIQRLYLAISGCMCIGGIFSIINYVILSKTSYYNGNIYDGIGDYVKDYKVEFLSLYWLAVVVPVLASIASIIILLISIFLFKKYVLIKGVRTKSNTRNQNYKKVEDHFFIYEYDTAQDNLYIEYTLSEINKTFKKEEWTSFQNIDVLKEFMRRRTFTFTRDNRFFNVEVFPIFVKPEDFIDIFKFNNVHEKLKKLATINYTKFALNFASYLESALTDYYMETKQFLLEDHNFYMMVYAISNDFFQNYCNEINDYLKKTEDIDSNYEMRKILNFTNRSHFVKKFITDIQAVFYSFYEHYKNPYKQSESYHNQYSYSEEEFEETYEEEYEKNQTNSNLDYEVIMALNFLSLKEDCSYEEFKKAFRFMAKKLHPDVNKDSFNAEKDMRKLNIYRDVLEGYFKNKKN</sequence>
<feature type="transmembrane region" description="Helical" evidence="1">
    <location>
        <begin position="98"/>
        <end position="119"/>
    </location>
</feature>
<name>A0A5B9Y4Y7_9MOLU</name>
<evidence type="ECO:0000313" key="3">
    <source>
        <dbReference type="EMBL" id="QEH61317.1"/>
    </source>
</evidence>
<proteinExistence type="predicted"/>
<keyword evidence="1" id="KW-1133">Transmembrane helix</keyword>
<dbReference type="Gene3D" id="1.10.287.110">
    <property type="entry name" value="DnaJ domain"/>
    <property type="match status" value="1"/>
</dbReference>
<reference evidence="3 4" key="1">
    <citation type="submission" date="2019-08" db="EMBL/GenBank/DDBJ databases">
        <title>Complete genome sequence of Spiroplasma chinense CCH (DSM 19755).</title>
        <authorList>
            <person name="Shen H.-Y."/>
            <person name="Lin Y.-C."/>
            <person name="Chou L."/>
            <person name="Kuo C.-H."/>
        </authorList>
    </citation>
    <scope>NUCLEOTIDE SEQUENCE [LARGE SCALE GENOMIC DNA]</scope>
    <source>
        <strain evidence="3 4">CCH</strain>
    </source>
</reference>
<dbReference type="AlphaFoldDB" id="A0A5B9Y4Y7"/>
<evidence type="ECO:0000259" key="2">
    <source>
        <dbReference type="PROSITE" id="PS50076"/>
    </source>
</evidence>
<feature type="transmembrane region" description="Helical" evidence="1">
    <location>
        <begin position="7"/>
        <end position="31"/>
    </location>
</feature>
<dbReference type="RefSeq" id="WP_166507712.1">
    <property type="nucleotide sequence ID" value="NZ_CP043026.1"/>
</dbReference>
<dbReference type="KEGG" id="schi:SCHIN_v1c01190"/>
<dbReference type="SUPFAM" id="SSF46565">
    <property type="entry name" value="Chaperone J-domain"/>
    <property type="match status" value="1"/>
</dbReference>